<dbReference type="Pfam" id="PF02687">
    <property type="entry name" value="FtsX"/>
    <property type="match status" value="2"/>
</dbReference>
<comment type="subcellular location">
    <subcellularLocation>
        <location evidence="1">Cell membrane</location>
        <topology evidence="1">Multi-pass membrane protein</topology>
    </subcellularLocation>
</comment>
<keyword evidence="4 6" id="KW-1133">Transmembrane helix</keyword>
<feature type="domain" description="MacB-like periplasmic core" evidence="8">
    <location>
        <begin position="448"/>
        <end position="612"/>
    </location>
</feature>
<evidence type="ECO:0000256" key="1">
    <source>
        <dbReference type="ARBA" id="ARBA00004651"/>
    </source>
</evidence>
<dbReference type="Proteomes" id="UP000276603">
    <property type="component" value="Unassembled WGS sequence"/>
</dbReference>
<dbReference type="InterPro" id="IPR003838">
    <property type="entry name" value="ABC3_permease_C"/>
</dbReference>
<reference evidence="9 10" key="1">
    <citation type="submission" date="2018-10" db="EMBL/GenBank/DDBJ databases">
        <title>Ulvibacterium marinum gen. nov., sp. nov., a novel marine bacterium of the family Flavobacteriaceae, isolated from a culture of the green alga Ulva prolifera.</title>
        <authorList>
            <person name="Zhang Z."/>
        </authorList>
    </citation>
    <scope>NUCLEOTIDE SEQUENCE [LARGE SCALE GENOMIC DNA]</scope>
    <source>
        <strain evidence="9 10">CCMM003</strain>
    </source>
</reference>
<evidence type="ECO:0000256" key="6">
    <source>
        <dbReference type="SAM" id="Phobius"/>
    </source>
</evidence>
<keyword evidence="3 6" id="KW-0812">Transmembrane</keyword>
<evidence type="ECO:0000256" key="4">
    <source>
        <dbReference type="ARBA" id="ARBA00022989"/>
    </source>
</evidence>
<dbReference type="InterPro" id="IPR025857">
    <property type="entry name" value="MacB_PCD"/>
</dbReference>
<keyword evidence="5 6" id="KW-0472">Membrane</keyword>
<gene>
    <name evidence="9" type="ORF">D7Z94_03430</name>
</gene>
<evidence type="ECO:0000313" key="9">
    <source>
        <dbReference type="EMBL" id="RKN82906.1"/>
    </source>
</evidence>
<keyword evidence="10" id="KW-1185">Reference proteome</keyword>
<name>A0A3B0CHG8_9FLAO</name>
<dbReference type="RefSeq" id="WP_120710113.1">
    <property type="nucleotide sequence ID" value="NZ_RBCJ01000001.1"/>
</dbReference>
<feature type="transmembrane region" description="Helical" evidence="6">
    <location>
        <begin position="298"/>
        <end position="320"/>
    </location>
</feature>
<protein>
    <submittedName>
        <fullName evidence="9">ABC transporter permease</fullName>
    </submittedName>
</protein>
<keyword evidence="2" id="KW-1003">Cell membrane</keyword>
<feature type="transmembrane region" description="Helical" evidence="6">
    <location>
        <begin position="395"/>
        <end position="419"/>
    </location>
</feature>
<feature type="domain" description="ABC3 transporter permease C-terminal" evidence="7">
    <location>
        <begin position="689"/>
        <end position="801"/>
    </location>
</feature>
<feature type="domain" description="ABC3 transporter permease C-terminal" evidence="7">
    <location>
        <begin position="304"/>
        <end position="420"/>
    </location>
</feature>
<evidence type="ECO:0000259" key="7">
    <source>
        <dbReference type="Pfam" id="PF02687"/>
    </source>
</evidence>
<feature type="transmembrane region" description="Helical" evidence="6">
    <location>
        <begin position="21"/>
        <end position="41"/>
    </location>
</feature>
<accession>A0A3B0CHG8</accession>
<dbReference type="OrthoDB" id="8740261at2"/>
<evidence type="ECO:0000259" key="8">
    <source>
        <dbReference type="Pfam" id="PF12704"/>
    </source>
</evidence>
<dbReference type="PANTHER" id="PTHR30572:SF18">
    <property type="entry name" value="ABC-TYPE MACROLIDE FAMILY EXPORT SYSTEM PERMEASE COMPONENT 2"/>
    <property type="match status" value="1"/>
</dbReference>
<evidence type="ECO:0000256" key="2">
    <source>
        <dbReference type="ARBA" id="ARBA00022475"/>
    </source>
</evidence>
<dbReference type="InterPro" id="IPR050250">
    <property type="entry name" value="Macrolide_Exporter_MacB"/>
</dbReference>
<comment type="caution">
    <text evidence="9">The sequence shown here is derived from an EMBL/GenBank/DDBJ whole genome shotgun (WGS) entry which is preliminary data.</text>
</comment>
<feature type="domain" description="MacB-like periplasmic core" evidence="8">
    <location>
        <begin position="20"/>
        <end position="250"/>
    </location>
</feature>
<organism evidence="9 10">
    <name type="scientific">Ulvibacterium marinum</name>
    <dbReference type="NCBI Taxonomy" id="2419782"/>
    <lineage>
        <taxon>Bacteria</taxon>
        <taxon>Pseudomonadati</taxon>
        <taxon>Bacteroidota</taxon>
        <taxon>Flavobacteriia</taxon>
        <taxon>Flavobacteriales</taxon>
        <taxon>Flavobacteriaceae</taxon>
        <taxon>Ulvibacterium</taxon>
    </lineage>
</organism>
<feature type="transmembrane region" description="Helical" evidence="6">
    <location>
        <begin position="688"/>
        <end position="710"/>
    </location>
</feature>
<feature type="transmembrane region" description="Helical" evidence="6">
    <location>
        <begin position="738"/>
        <end position="757"/>
    </location>
</feature>
<proteinExistence type="predicted"/>
<dbReference type="GO" id="GO:0022857">
    <property type="term" value="F:transmembrane transporter activity"/>
    <property type="evidence" value="ECO:0007669"/>
    <property type="project" value="TreeGrafter"/>
</dbReference>
<feature type="transmembrane region" description="Helical" evidence="6">
    <location>
        <begin position="772"/>
        <end position="792"/>
    </location>
</feature>
<evidence type="ECO:0000256" key="5">
    <source>
        <dbReference type="ARBA" id="ARBA00023136"/>
    </source>
</evidence>
<dbReference type="AlphaFoldDB" id="A0A3B0CHG8"/>
<dbReference type="Pfam" id="PF12704">
    <property type="entry name" value="MacB_PCD"/>
    <property type="match status" value="2"/>
</dbReference>
<dbReference type="PANTHER" id="PTHR30572">
    <property type="entry name" value="MEMBRANE COMPONENT OF TRANSPORTER-RELATED"/>
    <property type="match status" value="1"/>
</dbReference>
<dbReference type="EMBL" id="RBCJ01000001">
    <property type="protein sequence ID" value="RKN82906.1"/>
    <property type="molecule type" value="Genomic_DNA"/>
</dbReference>
<evidence type="ECO:0000313" key="10">
    <source>
        <dbReference type="Proteomes" id="UP000276603"/>
    </source>
</evidence>
<evidence type="ECO:0000256" key="3">
    <source>
        <dbReference type="ARBA" id="ARBA00022692"/>
    </source>
</evidence>
<dbReference type="GO" id="GO:0005886">
    <property type="term" value="C:plasma membrane"/>
    <property type="evidence" value="ECO:0007669"/>
    <property type="project" value="UniProtKB-SubCell"/>
</dbReference>
<sequence length="809" mass="89221">MFRNYLKTAWRSLIKNKLQTTINLLGLTVGTVCCLSILAYVNAQFGYDTHHENASDLYRVRTKNKSIKNNSIDSDFGTASPPIAFALKEDFPEVSEVCRIVYFGEGNEQLLRVSDSNEGYYEPRGYVADSTFFRLFKYPLLEGNGNEALKAPNSMVLSSVLAQKLFGTERALNKTLVLGAGEQQMNITVTGVFQEGVHKTHLNPNYILSMTSPGIGAYVRSVQNFATQNFVHSYLKLVPGADAMAMEKKLPDFLQARGSSDLAAAGFDKTLLLQPVKDIHLYSKGIEMQIDVVSNIEYLYALLLLAAIIQLVACINFVNLSTARAGKRAKEIGVRKTVGAEKGSLIKQFLGESVLLSLIAVVICIPITIALLPFMNALTEGNLVFSDVLNFRILMLLFVVGMVTGLLAGFYPALILSAIKPVKVLKGIIDVKSGNGNFRKALVVFQFIVSITLVTAVIIVTQQLKYAQTKDMGFDKENLLAVRLGTQDARDKYDAIQSQMTSISGVSQVAGTNTYPSGLIMRDMGMHLPGMDDTNQTGVFYNGITENYFNTTGTKLLAGRALRANDSSQVIVNQATLDEFNIKLEDALASTLVQTYEGESSTYEIVGVAENYHFATLKSAIDPILLYNDTSPDWVVLKTETKDFRTLLANLEDTWKSINPSTPFVYTFIDKEVEKLFAEEKRLGQISLVFTLLAILISCLGLFGLVSYVAEQKKKEIGIRKVLGASINSVVQLLTKDFLKLVGIAFLIGSPIAYYFMQRWLEGFTYKIEIEFWVFVLAGGFALVVTLLTVGFQSIKSAIANPVKSLRTE</sequence>
<feature type="transmembrane region" description="Helical" evidence="6">
    <location>
        <begin position="354"/>
        <end position="375"/>
    </location>
</feature>
<feature type="transmembrane region" description="Helical" evidence="6">
    <location>
        <begin position="440"/>
        <end position="460"/>
    </location>
</feature>